<dbReference type="PRINTS" id="PR00032">
    <property type="entry name" value="HTHARAC"/>
</dbReference>
<gene>
    <name evidence="5" type="ORF">GCM10007894_17010</name>
</gene>
<dbReference type="PROSITE" id="PS01124">
    <property type="entry name" value="HTH_ARAC_FAMILY_2"/>
    <property type="match status" value="1"/>
</dbReference>
<feature type="domain" description="HTH araC/xylS-type" evidence="4">
    <location>
        <begin position="199"/>
        <end position="303"/>
    </location>
</feature>
<dbReference type="Proteomes" id="UP001157439">
    <property type="component" value="Unassembled WGS sequence"/>
</dbReference>
<dbReference type="InterPro" id="IPR018060">
    <property type="entry name" value="HTH_AraC"/>
</dbReference>
<dbReference type="SUPFAM" id="SSF51215">
    <property type="entry name" value="Regulatory protein AraC"/>
    <property type="match status" value="1"/>
</dbReference>
<dbReference type="EMBL" id="BSPO01000003">
    <property type="protein sequence ID" value="GLS83724.1"/>
    <property type="molecule type" value="Genomic_DNA"/>
</dbReference>
<comment type="caution">
    <text evidence="5">The sequence shown here is derived from an EMBL/GenBank/DDBJ whole genome shotgun (WGS) entry which is preliminary data.</text>
</comment>
<evidence type="ECO:0000259" key="4">
    <source>
        <dbReference type="PROSITE" id="PS01124"/>
    </source>
</evidence>
<dbReference type="SUPFAM" id="SSF46689">
    <property type="entry name" value="Homeodomain-like"/>
    <property type="match status" value="1"/>
</dbReference>
<proteinExistence type="predicted"/>
<evidence type="ECO:0000256" key="3">
    <source>
        <dbReference type="ARBA" id="ARBA00023163"/>
    </source>
</evidence>
<protein>
    <submittedName>
        <fullName evidence="5">AraC family transcriptional regulator</fullName>
    </submittedName>
</protein>
<dbReference type="InterPro" id="IPR037923">
    <property type="entry name" value="HTH-like"/>
</dbReference>
<dbReference type="GO" id="GO:0003700">
    <property type="term" value="F:DNA-binding transcription factor activity"/>
    <property type="evidence" value="ECO:0007669"/>
    <property type="project" value="InterPro"/>
</dbReference>
<evidence type="ECO:0000313" key="5">
    <source>
        <dbReference type="EMBL" id="GLS83724.1"/>
    </source>
</evidence>
<dbReference type="SMART" id="SM00342">
    <property type="entry name" value="HTH_ARAC"/>
    <property type="match status" value="1"/>
</dbReference>
<accession>A0AA37TVI9</accession>
<dbReference type="AlphaFoldDB" id="A0AA37TVI9"/>
<dbReference type="InterPro" id="IPR020449">
    <property type="entry name" value="Tscrpt_reg_AraC-type_HTH"/>
</dbReference>
<dbReference type="PANTHER" id="PTHR43280">
    <property type="entry name" value="ARAC-FAMILY TRANSCRIPTIONAL REGULATOR"/>
    <property type="match status" value="1"/>
</dbReference>
<dbReference type="GO" id="GO:0043565">
    <property type="term" value="F:sequence-specific DNA binding"/>
    <property type="evidence" value="ECO:0007669"/>
    <property type="project" value="InterPro"/>
</dbReference>
<keyword evidence="1" id="KW-0805">Transcription regulation</keyword>
<reference evidence="5 6" key="1">
    <citation type="journal article" date="2014" name="Int. J. Syst. Evol. Microbiol.">
        <title>Complete genome sequence of Corynebacterium casei LMG S-19264T (=DSM 44701T), isolated from a smear-ripened cheese.</title>
        <authorList>
            <consortium name="US DOE Joint Genome Institute (JGI-PGF)"/>
            <person name="Walter F."/>
            <person name="Albersmeier A."/>
            <person name="Kalinowski J."/>
            <person name="Ruckert C."/>
        </authorList>
    </citation>
    <scope>NUCLEOTIDE SEQUENCE [LARGE SCALE GENOMIC DNA]</scope>
    <source>
        <strain evidence="5 6">NBRC 112785</strain>
    </source>
</reference>
<dbReference type="RefSeq" id="WP_095500508.1">
    <property type="nucleotide sequence ID" value="NZ_BSPO01000003.1"/>
</dbReference>
<organism evidence="5 6">
    <name type="scientific">Paraferrimonas haliotis</name>
    <dbReference type="NCBI Taxonomy" id="2013866"/>
    <lineage>
        <taxon>Bacteria</taxon>
        <taxon>Pseudomonadati</taxon>
        <taxon>Pseudomonadota</taxon>
        <taxon>Gammaproteobacteria</taxon>
        <taxon>Alteromonadales</taxon>
        <taxon>Ferrimonadaceae</taxon>
        <taxon>Paraferrimonas</taxon>
    </lineage>
</organism>
<keyword evidence="2" id="KW-0238">DNA-binding</keyword>
<evidence type="ECO:0000256" key="2">
    <source>
        <dbReference type="ARBA" id="ARBA00023125"/>
    </source>
</evidence>
<dbReference type="Gene3D" id="1.10.10.60">
    <property type="entry name" value="Homeodomain-like"/>
    <property type="match status" value="1"/>
</dbReference>
<sequence>MTNSVLHFEHISDYLTSAGFAASNHPLVAVMKLSALQLSKRTPSFDKGVQLSGGFYYLALKRVIKGQLFYGRTEYDCQTGTLIAMAPNQAMSTYDVTIEGDAYVLMLHPDYVRGHPLELLLNECGFFHYQVNEALHVSPSEQAILQQLFNALEHELQGGYDNTSRAIILSQIMAFMHYCQRFYRRQFIQRSELQGDWHSRLVSLLDVHYSNKNQYVELPDLQHLCRQMQVSARYLTDALKEQTGQSAKACIQNYLINKAKSLLLASNQSISEVAYELGYEDAGYFTRIFKSKTGKTPKQFRESMRFRH</sequence>
<keyword evidence="3" id="KW-0804">Transcription</keyword>
<evidence type="ECO:0000313" key="6">
    <source>
        <dbReference type="Proteomes" id="UP001157439"/>
    </source>
</evidence>
<dbReference type="Pfam" id="PF12833">
    <property type="entry name" value="HTH_18"/>
    <property type="match status" value="1"/>
</dbReference>
<name>A0AA37TVI9_9GAMM</name>
<keyword evidence="6" id="KW-1185">Reference proteome</keyword>
<dbReference type="PANTHER" id="PTHR43280:SF32">
    <property type="entry name" value="TRANSCRIPTIONAL REGULATORY PROTEIN"/>
    <property type="match status" value="1"/>
</dbReference>
<dbReference type="InterPro" id="IPR009057">
    <property type="entry name" value="Homeodomain-like_sf"/>
</dbReference>
<evidence type="ECO:0000256" key="1">
    <source>
        <dbReference type="ARBA" id="ARBA00023015"/>
    </source>
</evidence>